<evidence type="ECO:0000313" key="2">
    <source>
        <dbReference type="Proteomes" id="UP000683925"/>
    </source>
</evidence>
<dbReference type="AlphaFoldDB" id="A0A8S1UYP0"/>
<proteinExistence type="predicted"/>
<protein>
    <submittedName>
        <fullName evidence="1">Uncharacterized protein</fullName>
    </submittedName>
</protein>
<keyword evidence="2" id="KW-1185">Reference proteome</keyword>
<name>A0A8S1UYP0_PAROT</name>
<dbReference type="Proteomes" id="UP000683925">
    <property type="component" value="Unassembled WGS sequence"/>
</dbReference>
<reference evidence="1" key="1">
    <citation type="submission" date="2021-01" db="EMBL/GenBank/DDBJ databases">
        <authorList>
            <consortium name="Genoscope - CEA"/>
            <person name="William W."/>
        </authorList>
    </citation>
    <scope>NUCLEOTIDE SEQUENCE</scope>
</reference>
<accession>A0A8S1UYP0</accession>
<sequence>MLSILNTPSEMTLKHHSNELFIGENQPIEFSASQARAFMIIIQCAGVYIYIDENLI</sequence>
<comment type="caution">
    <text evidence="1">The sequence shown here is derived from an EMBL/GenBank/DDBJ whole genome shotgun (WGS) entry which is preliminary data.</text>
</comment>
<gene>
    <name evidence="1" type="ORF">POCTA_138.1.T0540031</name>
</gene>
<dbReference type="EMBL" id="CAJJDP010000054">
    <property type="protein sequence ID" value="CAD8169604.1"/>
    <property type="molecule type" value="Genomic_DNA"/>
</dbReference>
<evidence type="ECO:0000313" key="1">
    <source>
        <dbReference type="EMBL" id="CAD8169604.1"/>
    </source>
</evidence>
<organism evidence="1 2">
    <name type="scientific">Paramecium octaurelia</name>
    <dbReference type="NCBI Taxonomy" id="43137"/>
    <lineage>
        <taxon>Eukaryota</taxon>
        <taxon>Sar</taxon>
        <taxon>Alveolata</taxon>
        <taxon>Ciliophora</taxon>
        <taxon>Intramacronucleata</taxon>
        <taxon>Oligohymenophorea</taxon>
        <taxon>Peniculida</taxon>
        <taxon>Parameciidae</taxon>
        <taxon>Paramecium</taxon>
    </lineage>
</organism>